<name>A0A345C295_9BACI</name>
<evidence type="ECO:0000313" key="4">
    <source>
        <dbReference type="Proteomes" id="UP000252100"/>
    </source>
</evidence>
<feature type="coiled-coil region" evidence="1">
    <location>
        <begin position="444"/>
        <end position="499"/>
    </location>
</feature>
<dbReference type="EMBL" id="CP031092">
    <property type="protein sequence ID" value="AXF57326.1"/>
    <property type="molecule type" value="Genomic_DNA"/>
</dbReference>
<evidence type="ECO:0000313" key="3">
    <source>
        <dbReference type="EMBL" id="AXF57326.1"/>
    </source>
</evidence>
<evidence type="ECO:0000256" key="1">
    <source>
        <dbReference type="SAM" id="Coils"/>
    </source>
</evidence>
<dbReference type="AlphaFoldDB" id="A0A345C295"/>
<dbReference type="OrthoDB" id="2956967at2"/>
<keyword evidence="2" id="KW-1133">Transmembrane helix</keyword>
<keyword evidence="4" id="KW-1185">Reference proteome</keyword>
<evidence type="ECO:0000256" key="2">
    <source>
        <dbReference type="SAM" id="Phobius"/>
    </source>
</evidence>
<dbReference type="RefSeq" id="WP_114375038.1">
    <property type="nucleotide sequence ID" value="NZ_CP031092.1"/>
</dbReference>
<keyword evidence="2" id="KW-0812">Transmembrane</keyword>
<feature type="transmembrane region" description="Helical" evidence="2">
    <location>
        <begin position="241"/>
        <end position="262"/>
    </location>
</feature>
<accession>A0A345C295</accession>
<feature type="transmembrane region" description="Helical" evidence="2">
    <location>
        <begin position="211"/>
        <end position="235"/>
    </location>
</feature>
<reference evidence="3 4" key="1">
    <citation type="journal article" date="2018" name="J. Microbiol.">
        <title>Salicibibacter kimchii gen. nov., sp. nov., a moderately halophilic and alkalitolerant bacterium in the family Bacillaceae, isolated from kimchi.</title>
        <authorList>
            <person name="Jang J.Y."/>
            <person name="Oh Y.J."/>
            <person name="Lim S.K."/>
            <person name="Park H.K."/>
            <person name="Lee C."/>
            <person name="Kim J.Y."/>
            <person name="Lee M.A."/>
            <person name="Choi H.J."/>
        </authorList>
    </citation>
    <scope>NUCLEOTIDE SEQUENCE [LARGE SCALE GENOMIC DNA]</scope>
    <source>
        <strain evidence="3 4">NKC1-1</strain>
    </source>
</reference>
<organism evidence="3 4">
    <name type="scientific">Salicibibacter kimchii</name>
    <dbReference type="NCBI Taxonomy" id="2099786"/>
    <lineage>
        <taxon>Bacteria</taxon>
        <taxon>Bacillati</taxon>
        <taxon>Bacillota</taxon>
        <taxon>Bacilli</taxon>
        <taxon>Bacillales</taxon>
        <taxon>Bacillaceae</taxon>
        <taxon>Salicibibacter</taxon>
    </lineage>
</organism>
<dbReference type="Proteomes" id="UP000252100">
    <property type="component" value="Chromosome"/>
</dbReference>
<dbReference type="KEGG" id="rue:DT065_15840"/>
<gene>
    <name evidence="3" type="ORF">DT065_15840</name>
</gene>
<keyword evidence="1" id="KW-0175">Coiled coil</keyword>
<proteinExistence type="predicted"/>
<sequence>MQGAAFIESIQTASAQNLKQAYVLMAKTTMTKMMSGKLMETKDTLLRKVKFDYFQSFIDQEVRRIHDDNDELVFNILVLYAQKYQLSLASIDTQQGLHEFGDKILDKAVQSYRSMNKKFSGTTFEEVVRDFFRKIFEEIGEKYNEGSPQEREALAKAFETFMADLPEYQQEKLKRELNVDDLSQKVITNVLTTNGTVILFTALVNTMGFSFYMGATSLLASSAGLLGITVPFGVYTFTTSSIAVLTGPIIFAGAIVFSGFYFKKQRSKALDMMTFLSVMQLFFSGGEEDGCSFESIRDRWVATSAMYATTLHSKNHQIDQEQTLSNKFANNRQDKFALEQTINQAIVVIETIQFDIKQDLRYRDLRMLEKYESLLVNIHIIYEVDKEIQKLSRKEIVGNGFFVKVRAAFENSKKLASLRDKESEKDQMLNDIVRKIISYDLPLYEKERETIVSKEEELHKYNRELASIDQQNEKLQKMLKELTDKRNFLDTELTSLKKEYPGIEHSVYEGGDLRVLYS</sequence>
<protein>
    <submittedName>
        <fullName evidence="3">Uncharacterized protein</fullName>
    </submittedName>
</protein>
<keyword evidence="2" id="KW-0472">Membrane</keyword>